<dbReference type="Gene3D" id="3.40.50.180">
    <property type="entry name" value="Methylesterase CheB, C-terminal domain"/>
    <property type="match status" value="1"/>
</dbReference>
<protein>
    <recommendedName>
        <fullName evidence="2">protein-glutamate methylesterase</fullName>
        <ecNumber evidence="2">3.1.1.61</ecNumber>
    </recommendedName>
</protein>
<evidence type="ECO:0000256" key="2">
    <source>
        <dbReference type="ARBA" id="ARBA00039140"/>
    </source>
</evidence>
<dbReference type="Pfam" id="PF01339">
    <property type="entry name" value="CheB_methylest"/>
    <property type="match status" value="1"/>
</dbReference>
<accession>A0A0G9HHA7</accession>
<dbReference type="PROSITE" id="PS50122">
    <property type="entry name" value="CHEB"/>
    <property type="match status" value="1"/>
</dbReference>
<dbReference type="CDD" id="cd16433">
    <property type="entry name" value="CheB"/>
    <property type="match status" value="1"/>
</dbReference>
<dbReference type="GO" id="GO:0005737">
    <property type="term" value="C:cytoplasm"/>
    <property type="evidence" value="ECO:0007669"/>
    <property type="project" value="InterPro"/>
</dbReference>
<evidence type="ECO:0000256" key="1">
    <source>
        <dbReference type="ARBA" id="ARBA00022801"/>
    </source>
</evidence>
<dbReference type="PATRIC" id="fig|1440763.5.peg.2495"/>
<keyword evidence="1" id="KW-0378">Hydrolase</keyword>
<dbReference type="GO" id="GO:0008984">
    <property type="term" value="F:protein-glutamate methylesterase activity"/>
    <property type="evidence" value="ECO:0007669"/>
    <property type="project" value="UniProtKB-EC"/>
</dbReference>
<evidence type="ECO:0000256" key="3">
    <source>
        <dbReference type="ARBA" id="ARBA00048267"/>
    </source>
</evidence>
<name>A0A0G9HHA7_9GAMM</name>
<dbReference type="RefSeq" id="WP_046965977.1">
    <property type="nucleotide sequence ID" value="NZ_CP017480.1"/>
</dbReference>
<reference evidence="5" key="1">
    <citation type="submission" date="2016-09" db="EMBL/GenBank/DDBJ databases">
        <authorList>
            <person name="Lysoe E."/>
        </authorList>
    </citation>
    <scope>NUCLEOTIDE SEQUENCE [LARGE SCALE GENOMIC DNA]</scope>
    <source>
        <strain evidence="5">LJ96T</strain>
    </source>
</reference>
<dbReference type="EC" id="3.1.1.61" evidence="2"/>
<gene>
    <name evidence="4" type="ORF">BJI69_02605</name>
</gene>
<dbReference type="PANTHER" id="PTHR42872:SF6">
    <property type="entry name" value="PROTEIN-GLUTAMATE METHYLESTERASE_PROTEIN-GLUTAMINE GLUTAMINASE"/>
    <property type="match status" value="1"/>
</dbReference>
<dbReference type="EMBL" id="CP017480">
    <property type="protein sequence ID" value="APG02909.1"/>
    <property type="molecule type" value="Genomic_DNA"/>
</dbReference>
<dbReference type="AlphaFoldDB" id="A0A0G9HHA7"/>
<proteinExistence type="predicted"/>
<comment type="catalytic activity">
    <reaction evidence="3">
        <text>[protein]-L-glutamate 5-O-methyl ester + H2O = L-glutamyl-[protein] + methanol + H(+)</text>
        <dbReference type="Rhea" id="RHEA:23236"/>
        <dbReference type="Rhea" id="RHEA-COMP:10208"/>
        <dbReference type="Rhea" id="RHEA-COMP:10311"/>
        <dbReference type="ChEBI" id="CHEBI:15377"/>
        <dbReference type="ChEBI" id="CHEBI:15378"/>
        <dbReference type="ChEBI" id="CHEBI:17790"/>
        <dbReference type="ChEBI" id="CHEBI:29973"/>
        <dbReference type="ChEBI" id="CHEBI:82795"/>
        <dbReference type="EC" id="3.1.1.61"/>
    </reaction>
</comment>
<dbReference type="STRING" id="1440763.BJI69_02605"/>
<sequence>MKARQAIVIGCSAGGLTALQRLLPGLDTQLGVPVVICCHTASADVTILVDLLGRYARLPVVEANERAPADPGVIHVAPSGYHLMVEPNFHFSLSVDAKVAYARPSIDVLFETAADAWRDGLIAVLLTGANSDGAQGLVAVRHAGGYAIVQDPLTAESDVMPLAGLEAAGADACLPLEAIAAKLNELCLS</sequence>
<dbReference type="SUPFAM" id="SSF52738">
    <property type="entry name" value="Methylesterase CheB, C-terminal domain"/>
    <property type="match status" value="1"/>
</dbReference>
<dbReference type="PANTHER" id="PTHR42872">
    <property type="entry name" value="PROTEIN-GLUTAMATE METHYLESTERASE/PROTEIN-GLUTAMINE GLUTAMINASE"/>
    <property type="match status" value="1"/>
</dbReference>
<dbReference type="Proteomes" id="UP000182987">
    <property type="component" value="Chromosome"/>
</dbReference>
<evidence type="ECO:0000313" key="4">
    <source>
        <dbReference type="EMBL" id="APG02909.1"/>
    </source>
</evidence>
<organism evidence="4 5">
    <name type="scientific">Luteibacter rhizovicinus DSM 16549</name>
    <dbReference type="NCBI Taxonomy" id="1440763"/>
    <lineage>
        <taxon>Bacteria</taxon>
        <taxon>Pseudomonadati</taxon>
        <taxon>Pseudomonadota</taxon>
        <taxon>Gammaproteobacteria</taxon>
        <taxon>Lysobacterales</taxon>
        <taxon>Rhodanobacteraceae</taxon>
        <taxon>Luteibacter</taxon>
    </lineage>
</organism>
<dbReference type="GO" id="GO:0006935">
    <property type="term" value="P:chemotaxis"/>
    <property type="evidence" value="ECO:0007669"/>
    <property type="project" value="UniProtKB-UniRule"/>
</dbReference>
<keyword evidence="5" id="KW-1185">Reference proteome</keyword>
<dbReference type="OrthoDB" id="9791760at2"/>
<dbReference type="InterPro" id="IPR000673">
    <property type="entry name" value="Sig_transdc_resp-reg_Me-estase"/>
</dbReference>
<dbReference type="InterPro" id="IPR035909">
    <property type="entry name" value="CheB_C"/>
</dbReference>
<dbReference type="KEGG" id="lrz:BJI69_02605"/>
<evidence type="ECO:0000313" key="5">
    <source>
        <dbReference type="Proteomes" id="UP000182987"/>
    </source>
</evidence>
<dbReference type="GO" id="GO:0000156">
    <property type="term" value="F:phosphorelay response regulator activity"/>
    <property type="evidence" value="ECO:0007669"/>
    <property type="project" value="InterPro"/>
</dbReference>